<dbReference type="GO" id="GO:0003677">
    <property type="term" value="F:DNA binding"/>
    <property type="evidence" value="ECO:0007669"/>
    <property type="project" value="UniProtKB-UniRule"/>
</dbReference>
<dbReference type="SUPFAM" id="SSF46689">
    <property type="entry name" value="Homeodomain-like"/>
    <property type="match status" value="1"/>
</dbReference>
<evidence type="ECO:0000313" key="7">
    <source>
        <dbReference type="Proteomes" id="UP000323946"/>
    </source>
</evidence>
<name>A0A5M7BK49_SACHI</name>
<organism evidence="6 7">
    <name type="scientific">Saccharopolyspora hirsuta</name>
    <dbReference type="NCBI Taxonomy" id="1837"/>
    <lineage>
        <taxon>Bacteria</taxon>
        <taxon>Bacillati</taxon>
        <taxon>Actinomycetota</taxon>
        <taxon>Actinomycetes</taxon>
        <taxon>Pseudonocardiales</taxon>
        <taxon>Pseudonocardiaceae</taxon>
        <taxon>Saccharopolyspora</taxon>
    </lineage>
</organism>
<evidence type="ECO:0000256" key="1">
    <source>
        <dbReference type="ARBA" id="ARBA00023015"/>
    </source>
</evidence>
<evidence type="ECO:0000313" key="6">
    <source>
        <dbReference type="EMBL" id="KAA5829240.1"/>
    </source>
</evidence>
<feature type="DNA-binding region" description="H-T-H motif" evidence="4">
    <location>
        <begin position="31"/>
        <end position="50"/>
    </location>
</feature>
<keyword evidence="1" id="KW-0805">Transcription regulation</keyword>
<keyword evidence="7" id="KW-1185">Reference proteome</keyword>
<dbReference type="InterPro" id="IPR036271">
    <property type="entry name" value="Tet_transcr_reg_TetR-rel_C_sf"/>
</dbReference>
<evidence type="ECO:0000256" key="3">
    <source>
        <dbReference type="ARBA" id="ARBA00023163"/>
    </source>
</evidence>
<dbReference type="Proteomes" id="UP000323946">
    <property type="component" value="Unassembled WGS sequence"/>
</dbReference>
<protein>
    <submittedName>
        <fullName evidence="6">TetR/AcrR family transcriptional regulator</fullName>
    </submittedName>
</protein>
<dbReference type="InterPro" id="IPR001647">
    <property type="entry name" value="HTH_TetR"/>
</dbReference>
<dbReference type="PANTHER" id="PTHR47506:SF1">
    <property type="entry name" value="HTH-TYPE TRANSCRIPTIONAL REGULATOR YJDC"/>
    <property type="match status" value="1"/>
</dbReference>
<dbReference type="PROSITE" id="PS50977">
    <property type="entry name" value="HTH_TETR_2"/>
    <property type="match status" value="1"/>
</dbReference>
<dbReference type="SUPFAM" id="SSF48498">
    <property type="entry name" value="Tetracyclin repressor-like, C-terminal domain"/>
    <property type="match status" value="1"/>
</dbReference>
<sequence length="198" mass="21362">MPQQRRAQLTRRAILIAAATEFDLVGYEAAALNAILRRSRTTKGAFYFHFSSKEAVAEALVEDYAAGLSALRREWLERGLDPLSTAVGLTVEAARRVERDVVLRAGLLLSCRRPGAVGDGWDGLIDRLLHESAEAGQLEPDADPAAVARVVHAGLVGAHKIGADFSGLSERFVEIWRVVLAGVAREGALGRPEILGRT</sequence>
<evidence type="ECO:0000256" key="2">
    <source>
        <dbReference type="ARBA" id="ARBA00023125"/>
    </source>
</evidence>
<dbReference type="RefSeq" id="WP_150069524.1">
    <property type="nucleotide sequence ID" value="NZ_JBEPDJ010000012.1"/>
</dbReference>
<reference evidence="6 7" key="1">
    <citation type="submission" date="2019-09" db="EMBL/GenBank/DDBJ databases">
        <title>Draft genome sequence of the thermophilic Saccharopolyspora hirsuta VKM Ac-666T.</title>
        <authorList>
            <person name="Lobastova T.G."/>
            <person name="Fokina V."/>
            <person name="Bragin E.Y."/>
            <person name="Shtratnikova V.Y."/>
            <person name="Starodumova I.P."/>
            <person name="Tarlachkov S.V."/>
            <person name="Donova M.V."/>
        </authorList>
    </citation>
    <scope>NUCLEOTIDE SEQUENCE [LARGE SCALE GENOMIC DNA]</scope>
    <source>
        <strain evidence="6 7">VKM Ac-666</strain>
    </source>
</reference>
<dbReference type="Pfam" id="PF00440">
    <property type="entry name" value="TetR_N"/>
    <property type="match status" value="1"/>
</dbReference>
<comment type="caution">
    <text evidence="6">The sequence shown here is derived from an EMBL/GenBank/DDBJ whole genome shotgun (WGS) entry which is preliminary data.</text>
</comment>
<dbReference type="Gene3D" id="1.10.357.10">
    <property type="entry name" value="Tetracycline Repressor, domain 2"/>
    <property type="match status" value="1"/>
</dbReference>
<evidence type="ECO:0000259" key="5">
    <source>
        <dbReference type="PROSITE" id="PS50977"/>
    </source>
</evidence>
<dbReference type="PRINTS" id="PR00455">
    <property type="entry name" value="HTHTETR"/>
</dbReference>
<gene>
    <name evidence="6" type="ORF">F1721_26615</name>
</gene>
<dbReference type="OrthoDB" id="3237195at2"/>
<dbReference type="EMBL" id="VWPH01000013">
    <property type="protein sequence ID" value="KAA5829240.1"/>
    <property type="molecule type" value="Genomic_DNA"/>
</dbReference>
<proteinExistence type="predicted"/>
<keyword evidence="2 4" id="KW-0238">DNA-binding</keyword>
<accession>A0A5M7BK49</accession>
<feature type="domain" description="HTH tetR-type" evidence="5">
    <location>
        <begin position="8"/>
        <end position="68"/>
    </location>
</feature>
<dbReference type="PANTHER" id="PTHR47506">
    <property type="entry name" value="TRANSCRIPTIONAL REGULATORY PROTEIN"/>
    <property type="match status" value="1"/>
</dbReference>
<dbReference type="InterPro" id="IPR009057">
    <property type="entry name" value="Homeodomain-like_sf"/>
</dbReference>
<dbReference type="AlphaFoldDB" id="A0A5M7BK49"/>
<keyword evidence="3" id="KW-0804">Transcription</keyword>
<dbReference type="SMR" id="A0A5M7BK49"/>
<evidence type="ECO:0000256" key="4">
    <source>
        <dbReference type="PROSITE-ProRule" id="PRU00335"/>
    </source>
</evidence>